<protein>
    <submittedName>
        <fullName evidence="2">Uncharacterized protein</fullName>
    </submittedName>
</protein>
<dbReference type="KEGG" id="ptm:GSPATT00012860001"/>
<feature type="region of interest" description="Disordered" evidence="1">
    <location>
        <begin position="55"/>
        <end position="86"/>
    </location>
</feature>
<accession>A0D2T5</accession>
<evidence type="ECO:0000313" key="3">
    <source>
        <dbReference type="Proteomes" id="UP000000600"/>
    </source>
</evidence>
<dbReference type="InParanoid" id="A0D2T5"/>
<evidence type="ECO:0000256" key="1">
    <source>
        <dbReference type="SAM" id="MobiDB-lite"/>
    </source>
</evidence>
<feature type="compositionally biased region" description="Polar residues" evidence="1">
    <location>
        <begin position="58"/>
        <end position="86"/>
    </location>
</feature>
<gene>
    <name evidence="2" type="ORF">GSPATT00012860001</name>
</gene>
<dbReference type="Proteomes" id="UP000000600">
    <property type="component" value="Unassembled WGS sequence"/>
</dbReference>
<dbReference type="EMBL" id="CT868263">
    <property type="protein sequence ID" value="CAK77352.1"/>
    <property type="molecule type" value="Genomic_DNA"/>
</dbReference>
<dbReference type="OMA" id="CKQQTDR"/>
<dbReference type="RefSeq" id="XP_001444749.1">
    <property type="nucleotide sequence ID" value="XM_001444712.1"/>
</dbReference>
<keyword evidence="3" id="KW-1185">Reference proteome</keyword>
<proteinExistence type="predicted"/>
<sequence length="160" mass="18211">MGQSANCCKQQTDRLSESYSEQNNTDYFGPQYATYYLINTKFISHFEINKGITEEQPKGQQAASSTNHTDQEFVQGSLQKNEKAQTNSNNIFGSLLDFDSNNMNSSYENSINVSRSILKKNVKNTSKQTKTVKFKNVDSSIPFSITQQRQLGELLKRKQK</sequence>
<dbReference type="OrthoDB" id="310370at2759"/>
<name>A0D2T5_PARTE</name>
<dbReference type="AlphaFoldDB" id="A0D2T5"/>
<reference evidence="2 3" key="1">
    <citation type="journal article" date="2006" name="Nature">
        <title>Global trends of whole-genome duplications revealed by the ciliate Paramecium tetraurelia.</title>
        <authorList>
            <consortium name="Genoscope"/>
            <person name="Aury J.-M."/>
            <person name="Jaillon O."/>
            <person name="Duret L."/>
            <person name="Noel B."/>
            <person name="Jubin C."/>
            <person name="Porcel B.M."/>
            <person name="Segurens B."/>
            <person name="Daubin V."/>
            <person name="Anthouard V."/>
            <person name="Aiach N."/>
            <person name="Arnaiz O."/>
            <person name="Billaut A."/>
            <person name="Beisson J."/>
            <person name="Blanc I."/>
            <person name="Bouhouche K."/>
            <person name="Camara F."/>
            <person name="Duharcourt S."/>
            <person name="Guigo R."/>
            <person name="Gogendeau D."/>
            <person name="Katinka M."/>
            <person name="Keller A.-M."/>
            <person name="Kissmehl R."/>
            <person name="Klotz C."/>
            <person name="Koll F."/>
            <person name="Le Moue A."/>
            <person name="Lepere C."/>
            <person name="Malinsky S."/>
            <person name="Nowacki M."/>
            <person name="Nowak J.K."/>
            <person name="Plattner H."/>
            <person name="Poulain J."/>
            <person name="Ruiz F."/>
            <person name="Serrano V."/>
            <person name="Zagulski M."/>
            <person name="Dessen P."/>
            <person name="Betermier M."/>
            <person name="Weissenbach J."/>
            <person name="Scarpelli C."/>
            <person name="Schachter V."/>
            <person name="Sperling L."/>
            <person name="Meyer E."/>
            <person name="Cohen J."/>
            <person name="Wincker P."/>
        </authorList>
    </citation>
    <scope>NUCLEOTIDE SEQUENCE [LARGE SCALE GENOMIC DNA]</scope>
    <source>
        <strain evidence="2 3">Stock d4-2</strain>
    </source>
</reference>
<dbReference type="HOGENOM" id="CLU_1655571_0_0_1"/>
<organism evidence="2 3">
    <name type="scientific">Paramecium tetraurelia</name>
    <dbReference type="NCBI Taxonomy" id="5888"/>
    <lineage>
        <taxon>Eukaryota</taxon>
        <taxon>Sar</taxon>
        <taxon>Alveolata</taxon>
        <taxon>Ciliophora</taxon>
        <taxon>Intramacronucleata</taxon>
        <taxon>Oligohymenophorea</taxon>
        <taxon>Peniculida</taxon>
        <taxon>Parameciidae</taxon>
        <taxon>Paramecium</taxon>
    </lineage>
</organism>
<evidence type="ECO:0000313" key="2">
    <source>
        <dbReference type="EMBL" id="CAK77352.1"/>
    </source>
</evidence>
<dbReference type="GeneID" id="5030533"/>